<dbReference type="InterPro" id="IPR036397">
    <property type="entry name" value="RNaseH_sf"/>
</dbReference>
<keyword evidence="2" id="KW-1185">Reference proteome</keyword>
<dbReference type="GO" id="GO:0003676">
    <property type="term" value="F:nucleic acid binding"/>
    <property type="evidence" value="ECO:0007669"/>
    <property type="project" value="InterPro"/>
</dbReference>
<gene>
    <name evidence="1" type="ORF">HIM_11977</name>
</gene>
<evidence type="ECO:0000313" key="1">
    <source>
        <dbReference type="EMBL" id="KJZ68632.1"/>
    </source>
</evidence>
<dbReference type="Proteomes" id="UP000054481">
    <property type="component" value="Unassembled WGS sequence"/>
</dbReference>
<dbReference type="EMBL" id="KQ030844">
    <property type="protein sequence ID" value="KJZ68632.1"/>
    <property type="molecule type" value="Genomic_DNA"/>
</dbReference>
<dbReference type="OrthoDB" id="5243754at2759"/>
<evidence type="ECO:0000313" key="2">
    <source>
        <dbReference type="Proteomes" id="UP000054481"/>
    </source>
</evidence>
<sequence length="271" mass="29960">MEACDMRKESASARTLLKQWSGLRIAEGGEGERCSSCRFPIVVYRFDDSEDEGEEEQEDGVCGGGVTVLLHGRGTTDHSGRSVGKMLLRKGKVGMGGVVRDASRNSADEVLASYSVTLGSSDEQNAYTAGLEAIAVALRRVPLGLHDRDLTIVTSNRSVLQVIGRPRQQSGQCTIREIYGSVEYLWRRGCRVRLRWVRAKNEKFTLGPLAKMQAKRATRDECSAEPATFQARSTTLRLLLNEHARAGQIPERVGKYSKRIDKALPGKHIRL</sequence>
<organism evidence="1 2">
    <name type="scientific">Hirsutella minnesotensis 3608</name>
    <dbReference type="NCBI Taxonomy" id="1043627"/>
    <lineage>
        <taxon>Eukaryota</taxon>
        <taxon>Fungi</taxon>
        <taxon>Dikarya</taxon>
        <taxon>Ascomycota</taxon>
        <taxon>Pezizomycotina</taxon>
        <taxon>Sordariomycetes</taxon>
        <taxon>Hypocreomycetidae</taxon>
        <taxon>Hypocreales</taxon>
        <taxon>Ophiocordycipitaceae</taxon>
        <taxon>Hirsutella</taxon>
    </lineage>
</organism>
<name>A0A0F7ZWA5_9HYPO</name>
<accession>A0A0F7ZWA5</accession>
<dbReference type="Gene3D" id="3.30.420.10">
    <property type="entry name" value="Ribonuclease H-like superfamily/Ribonuclease H"/>
    <property type="match status" value="1"/>
</dbReference>
<reference evidence="1 2" key="1">
    <citation type="journal article" date="2014" name="Genome Biol. Evol.">
        <title>Comparative genomics and transcriptomics analyses reveal divergent lifestyle features of nematode endoparasitic fungus Hirsutella minnesotensis.</title>
        <authorList>
            <person name="Lai Y."/>
            <person name="Liu K."/>
            <person name="Zhang X."/>
            <person name="Zhang X."/>
            <person name="Li K."/>
            <person name="Wang N."/>
            <person name="Shu C."/>
            <person name="Wu Y."/>
            <person name="Wang C."/>
            <person name="Bushley K.E."/>
            <person name="Xiang M."/>
            <person name="Liu X."/>
        </authorList>
    </citation>
    <scope>NUCLEOTIDE SEQUENCE [LARGE SCALE GENOMIC DNA]</scope>
    <source>
        <strain evidence="1 2">3608</strain>
    </source>
</reference>
<protein>
    <recommendedName>
        <fullName evidence="3">RNase H type-1 domain-containing protein</fullName>
    </recommendedName>
</protein>
<proteinExistence type="predicted"/>
<evidence type="ECO:0008006" key="3">
    <source>
        <dbReference type="Google" id="ProtNLM"/>
    </source>
</evidence>
<dbReference type="AlphaFoldDB" id="A0A0F7ZWA5"/>